<gene>
    <name evidence="2" type="ORF">HBR001_LOCUS609</name>
</gene>
<evidence type="ECO:0000313" key="2">
    <source>
        <dbReference type="EMBL" id="CAI5711176.1"/>
    </source>
</evidence>
<protein>
    <submittedName>
        <fullName evidence="2">Uncharacterized protein</fullName>
    </submittedName>
</protein>
<evidence type="ECO:0000256" key="1">
    <source>
        <dbReference type="SAM" id="MobiDB-lite"/>
    </source>
</evidence>
<dbReference type="Proteomes" id="UP001162031">
    <property type="component" value="Unassembled WGS sequence"/>
</dbReference>
<keyword evidence="3" id="KW-1185">Reference proteome</keyword>
<feature type="region of interest" description="Disordered" evidence="1">
    <location>
        <begin position="1"/>
        <end position="23"/>
    </location>
</feature>
<organism evidence="2 3">
    <name type="scientific">Hyaloperonospora brassicae</name>
    <name type="common">Brassica downy mildew</name>
    <name type="synonym">Peronospora brassicae</name>
    <dbReference type="NCBI Taxonomy" id="162125"/>
    <lineage>
        <taxon>Eukaryota</taxon>
        <taxon>Sar</taxon>
        <taxon>Stramenopiles</taxon>
        <taxon>Oomycota</taxon>
        <taxon>Peronosporomycetes</taxon>
        <taxon>Peronosporales</taxon>
        <taxon>Peronosporaceae</taxon>
        <taxon>Hyaloperonospora</taxon>
    </lineage>
</organism>
<accession>A0AAV0SZY0</accession>
<evidence type="ECO:0000313" key="3">
    <source>
        <dbReference type="Proteomes" id="UP001162031"/>
    </source>
</evidence>
<name>A0AAV0SZY0_HYABA</name>
<sequence>MSCDFEPADLSKREEDEEEDEELMFAFEQQSEEALSTRSGRDNTEIFYSIDGVGIERPANPVAAILERRESVESTKVAGQEDEILKLEDNVDVLSVLHSRKRKTLEVPCTQVFHPIAKRLKSNAQERSVTATACLMDNLSLHRTSGRQCHRQQQEEVTLYSNENKTDTASEPPVRSATITIPERFQPIHWPGDATGTCSSEKSCNHSNLSSSSSSSCSSSKSRNSGLSHFCRLGLDVPSHMRAHLNDLVLHSSAGSYTGS</sequence>
<reference evidence="2" key="1">
    <citation type="submission" date="2022-12" db="EMBL/GenBank/DDBJ databases">
        <authorList>
            <person name="Webb A."/>
        </authorList>
    </citation>
    <scope>NUCLEOTIDE SEQUENCE</scope>
    <source>
        <strain evidence="2">Hp1</strain>
    </source>
</reference>
<dbReference type="EMBL" id="CANTFL010000080">
    <property type="protein sequence ID" value="CAI5711176.1"/>
    <property type="molecule type" value="Genomic_DNA"/>
</dbReference>
<dbReference type="AlphaFoldDB" id="A0AAV0SZY0"/>
<proteinExistence type="predicted"/>
<comment type="caution">
    <text evidence="2">The sequence shown here is derived from an EMBL/GenBank/DDBJ whole genome shotgun (WGS) entry which is preliminary data.</text>
</comment>